<dbReference type="Pfam" id="PF16912">
    <property type="entry name" value="Glu_dehyd_C"/>
    <property type="match status" value="1"/>
</dbReference>
<evidence type="ECO:0000259" key="6">
    <source>
        <dbReference type="Pfam" id="PF08240"/>
    </source>
</evidence>
<evidence type="ECO:0000313" key="9">
    <source>
        <dbReference type="Proteomes" id="UP000199213"/>
    </source>
</evidence>
<evidence type="ECO:0000256" key="5">
    <source>
        <dbReference type="SAM" id="MobiDB-lite"/>
    </source>
</evidence>
<evidence type="ECO:0000313" key="8">
    <source>
        <dbReference type="EMBL" id="SDJ85223.1"/>
    </source>
</evidence>
<evidence type="ECO:0000256" key="2">
    <source>
        <dbReference type="ARBA" id="ARBA00022723"/>
    </source>
</evidence>
<dbReference type="RefSeq" id="WP_092626612.1">
    <property type="nucleotide sequence ID" value="NZ_FNFM01000002.1"/>
</dbReference>
<dbReference type="InterPro" id="IPR031640">
    <property type="entry name" value="Glu_dehyd_C"/>
</dbReference>
<sequence>MKAATVIPGKPGSSAVDELPDPSPDPGELLVEGLLAGVCSTDEEVVGSEHGTSPAGRERIVLFHESLGRVSYAPAVSGFREGDHVVGVVRRPDPRPCPACAAGQWDFCRNNEYTECGIRGLDGFGAQRWTVEPRFAVPVPHRLGELGVLTEPTSIVEKAWEQAEFVARRSYFAPRRVLITGAGPVGLLAALLGKQRELDVHVMDRVERGAKPDLVRELGAGYHNSLDELDFEPELVFEATGSGDVVFDVLRRTARNAITVLLGLSGGDHTMRIPAGAINDELVLDNDTVLGTVSANLRHYRGAVHALDAADREWLNGLISRRVPLTEWQRALRAEEDDVKVTVRLGE</sequence>
<dbReference type="InterPro" id="IPR011032">
    <property type="entry name" value="GroES-like_sf"/>
</dbReference>
<dbReference type="InterPro" id="IPR013154">
    <property type="entry name" value="ADH-like_N"/>
</dbReference>
<name>A0A1G8X3X2_ACTMZ</name>
<comment type="cofactor">
    <cofactor evidence="1">
        <name>Zn(2+)</name>
        <dbReference type="ChEBI" id="CHEBI:29105"/>
    </cofactor>
</comment>
<dbReference type="OrthoDB" id="9797931at2"/>
<feature type="region of interest" description="Disordered" evidence="5">
    <location>
        <begin position="1"/>
        <end position="25"/>
    </location>
</feature>
<dbReference type="SUPFAM" id="SSF50129">
    <property type="entry name" value="GroES-like"/>
    <property type="match status" value="1"/>
</dbReference>
<dbReference type="PANTHER" id="PTHR43189:SF2">
    <property type="entry name" value="GLUCOSE 1-DEHYDROGENASE"/>
    <property type="match status" value="1"/>
</dbReference>
<evidence type="ECO:0000256" key="4">
    <source>
        <dbReference type="ARBA" id="ARBA00023002"/>
    </source>
</evidence>
<dbReference type="InterPro" id="IPR036291">
    <property type="entry name" value="NAD(P)-bd_dom_sf"/>
</dbReference>
<keyword evidence="9" id="KW-1185">Reference proteome</keyword>
<evidence type="ECO:0000256" key="3">
    <source>
        <dbReference type="ARBA" id="ARBA00022833"/>
    </source>
</evidence>
<accession>A0A1G8X3X2</accession>
<evidence type="ECO:0000256" key="1">
    <source>
        <dbReference type="ARBA" id="ARBA00001947"/>
    </source>
</evidence>
<feature type="domain" description="Glucose dehydrogenase C-terminal" evidence="7">
    <location>
        <begin position="145"/>
        <end position="345"/>
    </location>
</feature>
<dbReference type="EMBL" id="FNFM01000002">
    <property type="protein sequence ID" value="SDJ85223.1"/>
    <property type="molecule type" value="Genomic_DNA"/>
</dbReference>
<proteinExistence type="predicted"/>
<dbReference type="SUPFAM" id="SSF51735">
    <property type="entry name" value="NAD(P)-binding Rossmann-fold domains"/>
    <property type="match status" value="1"/>
</dbReference>
<dbReference type="AlphaFoldDB" id="A0A1G8X3X2"/>
<dbReference type="Gene3D" id="3.40.50.720">
    <property type="entry name" value="NAD(P)-binding Rossmann-like Domain"/>
    <property type="match status" value="1"/>
</dbReference>
<protein>
    <submittedName>
        <fullName evidence="8">Threonine dehydrogenase</fullName>
    </submittedName>
</protein>
<dbReference type="Gene3D" id="3.90.180.10">
    <property type="entry name" value="Medium-chain alcohol dehydrogenases, catalytic domain"/>
    <property type="match status" value="1"/>
</dbReference>
<feature type="domain" description="Alcohol dehydrogenase-like N-terminal" evidence="6">
    <location>
        <begin position="26"/>
        <end position="140"/>
    </location>
</feature>
<keyword evidence="3" id="KW-0862">Zinc</keyword>
<dbReference type="CDD" id="cd08230">
    <property type="entry name" value="glucose_DH"/>
    <property type="match status" value="1"/>
</dbReference>
<keyword evidence="2" id="KW-0479">Metal-binding</keyword>
<dbReference type="GO" id="GO:0016491">
    <property type="term" value="F:oxidoreductase activity"/>
    <property type="evidence" value="ECO:0007669"/>
    <property type="project" value="UniProtKB-KW"/>
</dbReference>
<gene>
    <name evidence="8" type="ORF">SAMN04487820_102370</name>
</gene>
<dbReference type="Proteomes" id="UP000199213">
    <property type="component" value="Unassembled WGS sequence"/>
</dbReference>
<evidence type="ECO:0000259" key="7">
    <source>
        <dbReference type="Pfam" id="PF16912"/>
    </source>
</evidence>
<dbReference type="Pfam" id="PF08240">
    <property type="entry name" value="ADH_N"/>
    <property type="match status" value="1"/>
</dbReference>
<dbReference type="PANTHER" id="PTHR43189">
    <property type="entry name" value="ZINC-TYPE ALCOHOL DEHYDROGENASE-LIKE PROTEIN C1198.01-RELATED"/>
    <property type="match status" value="1"/>
</dbReference>
<dbReference type="GO" id="GO:0046872">
    <property type="term" value="F:metal ion binding"/>
    <property type="evidence" value="ECO:0007669"/>
    <property type="project" value="UniProtKB-KW"/>
</dbReference>
<reference evidence="9" key="1">
    <citation type="submission" date="2016-10" db="EMBL/GenBank/DDBJ databases">
        <authorList>
            <person name="Varghese N."/>
            <person name="Submissions S."/>
        </authorList>
    </citation>
    <scope>NUCLEOTIDE SEQUENCE [LARGE SCALE GENOMIC DNA]</scope>
    <source>
        <strain evidence="9">DSM 45460</strain>
    </source>
</reference>
<organism evidence="8 9">
    <name type="scientific">Actinopolyspora mzabensis</name>
    <dbReference type="NCBI Taxonomy" id="995066"/>
    <lineage>
        <taxon>Bacteria</taxon>
        <taxon>Bacillati</taxon>
        <taxon>Actinomycetota</taxon>
        <taxon>Actinomycetes</taxon>
        <taxon>Actinopolysporales</taxon>
        <taxon>Actinopolysporaceae</taxon>
        <taxon>Actinopolyspora</taxon>
    </lineage>
</organism>
<keyword evidence="4" id="KW-0560">Oxidoreductase</keyword>